<feature type="domain" description="TauD/TfdA-like" evidence="5">
    <location>
        <begin position="20"/>
        <end position="238"/>
    </location>
</feature>
<proteinExistence type="predicted"/>
<keyword evidence="4" id="KW-0045">Antibiotic biosynthesis</keyword>
<comment type="caution">
    <text evidence="6">The sequence shown here is derived from an EMBL/GenBank/DDBJ whole genome shotgun (WGS) entry which is preliminary data.</text>
</comment>
<dbReference type="Gene3D" id="3.60.130.10">
    <property type="entry name" value="Clavaminate synthase-like"/>
    <property type="match status" value="1"/>
</dbReference>
<dbReference type="PANTHER" id="PTHR10696">
    <property type="entry name" value="GAMMA-BUTYROBETAINE HYDROXYLASE-RELATED"/>
    <property type="match status" value="1"/>
</dbReference>
<dbReference type="InterPro" id="IPR003819">
    <property type="entry name" value="TauD/TfdA-like"/>
</dbReference>
<sequence length="268" mass="29022">MRHAAVGPVALFSGHYVNIRAPHASDAIAAQLRETGLVTIDGLQNRQNVLTLASRLMAITPHPHSAPDGLTLIRDTGSHAHRAGFAGLGSGDLQAHTERSGVPRPPRLMLLVCLRPAPTGGEVLLADGRDVHARLVQSCREAAVTFSQPRTAYFGSGAGHATQVITTHADGRISIRLRQDGLARWSPIAQPYLPRLRGAITDSQHRITLQAGQGYLLDNHRWLHARTRFSGDRQLLRALGEPLFSLPEGFVPHPPATLLATLARRCRT</sequence>
<evidence type="ECO:0000256" key="3">
    <source>
        <dbReference type="ARBA" id="ARBA00023004"/>
    </source>
</evidence>
<dbReference type="RefSeq" id="WP_062012415.1">
    <property type="nucleotide sequence ID" value="NZ_JAURUE010000001.1"/>
</dbReference>
<accession>A0ABT9KJG5</accession>
<evidence type="ECO:0000256" key="4">
    <source>
        <dbReference type="ARBA" id="ARBA00023194"/>
    </source>
</evidence>
<keyword evidence="2" id="KW-0560">Oxidoreductase</keyword>
<dbReference type="PANTHER" id="PTHR10696:SF56">
    <property type="entry name" value="TAUD_TFDA-LIKE DOMAIN-CONTAINING PROTEIN"/>
    <property type="match status" value="1"/>
</dbReference>
<evidence type="ECO:0000256" key="2">
    <source>
        <dbReference type="ARBA" id="ARBA00023002"/>
    </source>
</evidence>
<dbReference type="InterPro" id="IPR042098">
    <property type="entry name" value="TauD-like_sf"/>
</dbReference>
<protein>
    <recommendedName>
        <fullName evidence="5">TauD/TfdA-like domain-containing protein</fullName>
    </recommendedName>
</protein>
<keyword evidence="7" id="KW-1185">Reference proteome</keyword>
<evidence type="ECO:0000313" key="7">
    <source>
        <dbReference type="Proteomes" id="UP001234880"/>
    </source>
</evidence>
<dbReference type="Pfam" id="PF02668">
    <property type="entry name" value="TauD"/>
    <property type="match status" value="1"/>
</dbReference>
<dbReference type="EMBL" id="JAURUE010000001">
    <property type="protein sequence ID" value="MDP9608558.1"/>
    <property type="molecule type" value="Genomic_DNA"/>
</dbReference>
<gene>
    <name evidence="6" type="ORF">JOF35_000835</name>
</gene>
<evidence type="ECO:0000256" key="1">
    <source>
        <dbReference type="ARBA" id="ARBA00001954"/>
    </source>
</evidence>
<comment type="cofactor">
    <cofactor evidence="1">
        <name>Fe(2+)</name>
        <dbReference type="ChEBI" id="CHEBI:29033"/>
    </cofactor>
</comment>
<evidence type="ECO:0000259" key="5">
    <source>
        <dbReference type="Pfam" id="PF02668"/>
    </source>
</evidence>
<keyword evidence="3" id="KW-0408">Iron</keyword>
<dbReference type="Proteomes" id="UP001234880">
    <property type="component" value="Unassembled WGS sequence"/>
</dbReference>
<organism evidence="6 7">
    <name type="scientific">Streptomyces demainii</name>
    <dbReference type="NCBI Taxonomy" id="588122"/>
    <lineage>
        <taxon>Bacteria</taxon>
        <taxon>Bacillati</taxon>
        <taxon>Actinomycetota</taxon>
        <taxon>Actinomycetes</taxon>
        <taxon>Kitasatosporales</taxon>
        <taxon>Streptomycetaceae</taxon>
        <taxon>Streptomyces</taxon>
    </lineage>
</organism>
<reference evidence="6 7" key="1">
    <citation type="submission" date="2023-07" db="EMBL/GenBank/DDBJ databases">
        <title>Sequencing the genomes of 1000 actinobacteria strains.</title>
        <authorList>
            <person name="Klenk H.-P."/>
        </authorList>
    </citation>
    <scope>NUCLEOTIDE SEQUENCE [LARGE SCALE GENOMIC DNA]</scope>
    <source>
        <strain evidence="6 7">DSM 41600</strain>
    </source>
</reference>
<dbReference type="SUPFAM" id="SSF51197">
    <property type="entry name" value="Clavaminate synthase-like"/>
    <property type="match status" value="1"/>
</dbReference>
<evidence type="ECO:0000313" key="6">
    <source>
        <dbReference type="EMBL" id="MDP9608558.1"/>
    </source>
</evidence>
<name>A0ABT9KJG5_9ACTN</name>
<dbReference type="InterPro" id="IPR050411">
    <property type="entry name" value="AlphaKG_dependent_hydroxylases"/>
</dbReference>